<name>A0A3N6S9H8_9GAMM</name>
<organism evidence="1 2">
    <name type="scientific">Erwinia psidii</name>
    <dbReference type="NCBI Taxonomy" id="69224"/>
    <lineage>
        <taxon>Bacteria</taxon>
        <taxon>Pseudomonadati</taxon>
        <taxon>Pseudomonadota</taxon>
        <taxon>Gammaproteobacteria</taxon>
        <taxon>Enterobacterales</taxon>
        <taxon>Erwiniaceae</taxon>
        <taxon>Erwinia</taxon>
    </lineage>
</organism>
<dbReference type="Proteomes" id="UP000279457">
    <property type="component" value="Unassembled WGS sequence"/>
</dbReference>
<evidence type="ECO:0000313" key="2">
    <source>
        <dbReference type="Proteomes" id="UP000279457"/>
    </source>
</evidence>
<proteinExistence type="predicted"/>
<dbReference type="AlphaFoldDB" id="A0A3N6S9H8"/>
<protein>
    <submittedName>
        <fullName evidence="1">Uncharacterized protein</fullName>
    </submittedName>
</protein>
<comment type="caution">
    <text evidence="1">The sequence shown here is derived from an EMBL/GenBank/DDBJ whole genome shotgun (WGS) entry which is preliminary data.</text>
</comment>
<dbReference type="EMBL" id="RHHM01000019">
    <property type="protein sequence ID" value="RQM36633.1"/>
    <property type="molecule type" value="Genomic_DNA"/>
</dbReference>
<sequence>MQNKKRQRCLQKNLPVAQIAPDKRWKVMGNGVMSSANAVNLLWRQAAYALPFITLNSVDSDNEGLPQQDNTGLFFNQKIACSLLPGPGDFKHFINRRQ</sequence>
<keyword evidence="2" id="KW-1185">Reference proteome</keyword>
<accession>A0A3N6S9H8</accession>
<gene>
    <name evidence="1" type="ORF">EB241_19625</name>
</gene>
<evidence type="ECO:0000313" key="1">
    <source>
        <dbReference type="EMBL" id="RQM36633.1"/>
    </source>
</evidence>
<reference evidence="1 2" key="1">
    <citation type="submission" date="2018-10" db="EMBL/GenBank/DDBJ databases">
        <title>Draft genome sequence for the type isolate of Erwinia psidii, agent causal of bacterial blight in guava (Psidium guajava) and wilt and die-back of Eucalyptus spp.</title>
        <authorList>
            <person name="Hermenegildo P.S."/>
            <person name="Santos S.A."/>
            <person name="Guimaraes L.M.S."/>
            <person name="Vidigal P.M.P."/>
            <person name="Pereira I.C."/>
            <person name="Badel J.L."/>
            <person name="Alfenas-Zerbini P."/>
            <person name="Ferreira M.A.S.V."/>
            <person name="Alfenas A.C."/>
        </authorList>
    </citation>
    <scope>NUCLEOTIDE SEQUENCE [LARGE SCALE GENOMIC DNA]</scope>
    <source>
        <strain evidence="1 2">IBSBF 435</strain>
    </source>
</reference>